<evidence type="ECO:0000256" key="12">
    <source>
        <dbReference type="ARBA" id="ARBA00034306"/>
    </source>
</evidence>
<keyword evidence="9" id="KW-0833">Ubl conjugation pathway</keyword>
<sequence>MARTGSCRSPAAISLVDRASCAGSRRRCAGNGKSVQSATLLPPATMCARCSPSPLLASRRKNSTNCAPSSTRSASRARSSSAKIISCRCTCKWRVHSASSSKSSWPTWTARKNGPFRANCRGLRGGGLLTSLIICRSRQKSRIAHDPLSAAPTWKALDTVQIPIPGKFRLLSPTCDPDLLLLTHQSDHDDHNLLLYSVGAGIPVVLPHVHTKLVRAIAVPPTGSTSLAATASMDATACLVQLRSQTIVARFALGAPGWSATFHSSDPNYLFFGTANSTMRMFDVRWPAAPLRDLADPLGPRGGQFLHSVVHVGSSLLAASMRSVVEWRHLDGPAAAPVCAKVVVPPDVPATAQCFAVERCYGRAGSFALAFRGVNVPAKYVVANVPAVGGEARNTAATTDPAASSVVFPSPVMASNSPATLMTRLGMWAHGDQGAYLAAPNEAHKIIDLFEVDGATSKWDSCLDPKCAAPLLDTKPILLPDRVVLAGVNEQGQLHLFESGAE</sequence>
<feature type="domain" description="E3 ubiquitin-protein ligase RFWD3-like WD40" evidence="13">
    <location>
        <begin position="208"/>
        <end position="294"/>
    </location>
</feature>
<evidence type="ECO:0000313" key="15">
    <source>
        <dbReference type="Proteomes" id="UP000054350"/>
    </source>
</evidence>
<evidence type="ECO:0000256" key="11">
    <source>
        <dbReference type="ARBA" id="ARBA00023242"/>
    </source>
</evidence>
<reference evidence="14 15" key="1">
    <citation type="submission" date="2009-11" db="EMBL/GenBank/DDBJ databases">
        <title>Annotation of Allomyces macrogynus ATCC 38327.</title>
        <authorList>
            <consortium name="The Broad Institute Genome Sequencing Platform"/>
            <person name="Russ C."/>
            <person name="Cuomo C."/>
            <person name="Burger G."/>
            <person name="Gray M.W."/>
            <person name="Holland P.W.H."/>
            <person name="King N."/>
            <person name="Lang F.B.F."/>
            <person name="Roger A.J."/>
            <person name="Ruiz-Trillo I."/>
            <person name="Young S.K."/>
            <person name="Zeng Q."/>
            <person name="Gargeya S."/>
            <person name="Fitzgerald M."/>
            <person name="Haas B."/>
            <person name="Abouelleil A."/>
            <person name="Alvarado L."/>
            <person name="Arachchi H.M."/>
            <person name="Berlin A."/>
            <person name="Chapman S.B."/>
            <person name="Gearin G."/>
            <person name="Goldberg J."/>
            <person name="Griggs A."/>
            <person name="Gujja S."/>
            <person name="Hansen M."/>
            <person name="Heiman D."/>
            <person name="Howarth C."/>
            <person name="Larimer J."/>
            <person name="Lui A."/>
            <person name="MacDonald P.J.P."/>
            <person name="McCowen C."/>
            <person name="Montmayeur A."/>
            <person name="Murphy C."/>
            <person name="Neiman D."/>
            <person name="Pearson M."/>
            <person name="Priest M."/>
            <person name="Roberts A."/>
            <person name="Saif S."/>
            <person name="Shea T."/>
            <person name="Sisk P."/>
            <person name="Stolte C."/>
            <person name="Sykes S."/>
            <person name="Wortman J."/>
            <person name="Nusbaum C."/>
            <person name="Birren B."/>
        </authorList>
    </citation>
    <scope>NUCLEOTIDE SEQUENCE [LARGE SCALE GENOMIC DNA]</scope>
    <source>
        <strain evidence="14 15">ATCC 38327</strain>
    </source>
</reference>
<evidence type="ECO:0000256" key="1">
    <source>
        <dbReference type="ARBA" id="ARBA00000900"/>
    </source>
</evidence>
<dbReference type="GO" id="GO:0036297">
    <property type="term" value="P:interstrand cross-link repair"/>
    <property type="evidence" value="ECO:0007669"/>
    <property type="project" value="InterPro"/>
</dbReference>
<dbReference type="EMBL" id="GG745328">
    <property type="protein sequence ID" value="KNE54659.1"/>
    <property type="molecule type" value="Genomic_DNA"/>
</dbReference>
<dbReference type="InterPro" id="IPR015943">
    <property type="entry name" value="WD40/YVTN_repeat-like_dom_sf"/>
</dbReference>
<dbReference type="GO" id="GO:0005737">
    <property type="term" value="C:cytoplasm"/>
    <property type="evidence" value="ECO:0007669"/>
    <property type="project" value="UniProtKB-SubCell"/>
</dbReference>
<dbReference type="AlphaFoldDB" id="A0A0L0RX16"/>
<dbReference type="STRING" id="578462.A0A0L0RX16"/>
<evidence type="ECO:0000259" key="13">
    <source>
        <dbReference type="Pfam" id="PF23419"/>
    </source>
</evidence>
<dbReference type="GO" id="GO:0061630">
    <property type="term" value="F:ubiquitin protein ligase activity"/>
    <property type="evidence" value="ECO:0007669"/>
    <property type="project" value="UniProtKB-EC"/>
</dbReference>
<dbReference type="PANTHER" id="PTHR16047">
    <property type="entry name" value="RFWD3 PROTEIN"/>
    <property type="match status" value="1"/>
</dbReference>
<evidence type="ECO:0000256" key="7">
    <source>
        <dbReference type="ARBA" id="ARBA00022737"/>
    </source>
</evidence>
<reference evidence="15" key="2">
    <citation type="submission" date="2009-11" db="EMBL/GenBank/DDBJ databases">
        <title>The Genome Sequence of Allomyces macrogynus strain ATCC 38327.</title>
        <authorList>
            <consortium name="The Broad Institute Genome Sequencing Platform"/>
            <person name="Russ C."/>
            <person name="Cuomo C."/>
            <person name="Shea T."/>
            <person name="Young S.K."/>
            <person name="Zeng Q."/>
            <person name="Koehrsen M."/>
            <person name="Haas B."/>
            <person name="Borodovsky M."/>
            <person name="Guigo R."/>
            <person name="Alvarado L."/>
            <person name="Berlin A."/>
            <person name="Borenstein D."/>
            <person name="Chen Z."/>
            <person name="Engels R."/>
            <person name="Freedman E."/>
            <person name="Gellesch M."/>
            <person name="Goldberg J."/>
            <person name="Griggs A."/>
            <person name="Gujja S."/>
            <person name="Heiman D."/>
            <person name="Hepburn T."/>
            <person name="Howarth C."/>
            <person name="Jen D."/>
            <person name="Larson L."/>
            <person name="Lewis B."/>
            <person name="Mehta T."/>
            <person name="Park D."/>
            <person name="Pearson M."/>
            <person name="Roberts A."/>
            <person name="Saif S."/>
            <person name="Shenoy N."/>
            <person name="Sisk P."/>
            <person name="Stolte C."/>
            <person name="Sykes S."/>
            <person name="Walk T."/>
            <person name="White J."/>
            <person name="Yandava C."/>
            <person name="Burger G."/>
            <person name="Gray M.W."/>
            <person name="Holland P.W.H."/>
            <person name="King N."/>
            <person name="Lang F.B.F."/>
            <person name="Roger A.J."/>
            <person name="Ruiz-Trillo I."/>
            <person name="Lander E."/>
            <person name="Nusbaum C."/>
        </authorList>
    </citation>
    <scope>NUCLEOTIDE SEQUENCE [LARGE SCALE GENOMIC DNA]</scope>
    <source>
        <strain evidence="15">ATCC 38327</strain>
    </source>
</reference>
<dbReference type="Gene3D" id="2.130.10.10">
    <property type="entry name" value="YVTN repeat-like/Quinoprotein amine dehydrogenase"/>
    <property type="match status" value="1"/>
</dbReference>
<keyword evidence="11" id="KW-0539">Nucleus</keyword>
<dbReference type="SUPFAM" id="SSF50978">
    <property type="entry name" value="WD40 repeat-like"/>
    <property type="match status" value="1"/>
</dbReference>
<evidence type="ECO:0000256" key="4">
    <source>
        <dbReference type="ARBA" id="ARBA00012483"/>
    </source>
</evidence>
<name>A0A0L0RX16_ALLM3</name>
<dbReference type="InterPro" id="IPR056527">
    <property type="entry name" value="WD40_RFWD3"/>
</dbReference>
<dbReference type="GO" id="GO:0016604">
    <property type="term" value="C:nuclear body"/>
    <property type="evidence" value="ECO:0007669"/>
    <property type="project" value="UniProtKB-SubCell"/>
</dbReference>
<dbReference type="InterPro" id="IPR037381">
    <property type="entry name" value="RFWD3"/>
</dbReference>
<organism evidence="14 15">
    <name type="scientific">Allomyces macrogynus (strain ATCC 38327)</name>
    <name type="common">Allomyces javanicus var. macrogynus</name>
    <dbReference type="NCBI Taxonomy" id="578462"/>
    <lineage>
        <taxon>Eukaryota</taxon>
        <taxon>Fungi</taxon>
        <taxon>Fungi incertae sedis</taxon>
        <taxon>Blastocladiomycota</taxon>
        <taxon>Blastocladiomycetes</taxon>
        <taxon>Blastocladiales</taxon>
        <taxon>Blastocladiaceae</taxon>
        <taxon>Allomyces</taxon>
    </lineage>
</organism>
<evidence type="ECO:0000313" key="14">
    <source>
        <dbReference type="EMBL" id="KNE54659.1"/>
    </source>
</evidence>
<dbReference type="GO" id="GO:0016567">
    <property type="term" value="P:protein ubiquitination"/>
    <property type="evidence" value="ECO:0007669"/>
    <property type="project" value="InterPro"/>
</dbReference>
<dbReference type="EC" id="2.3.2.27" evidence="4"/>
<keyword evidence="8" id="KW-0227">DNA damage</keyword>
<comment type="pathway">
    <text evidence="3">Protein modification; protein ubiquitination.</text>
</comment>
<dbReference type="Proteomes" id="UP000054350">
    <property type="component" value="Unassembled WGS sequence"/>
</dbReference>
<keyword evidence="6" id="KW-0808">Transferase</keyword>
<evidence type="ECO:0000256" key="6">
    <source>
        <dbReference type="ARBA" id="ARBA00022679"/>
    </source>
</evidence>
<proteinExistence type="predicted"/>
<keyword evidence="15" id="KW-1185">Reference proteome</keyword>
<evidence type="ECO:0000256" key="2">
    <source>
        <dbReference type="ARBA" id="ARBA00004496"/>
    </source>
</evidence>
<dbReference type="PANTHER" id="PTHR16047:SF7">
    <property type="entry name" value="E3 UBIQUITIN-PROTEIN LIGASE RFWD3"/>
    <property type="match status" value="1"/>
</dbReference>
<comment type="catalytic activity">
    <reaction evidence="1">
        <text>S-ubiquitinyl-[E2 ubiquitin-conjugating enzyme]-L-cysteine + [acceptor protein]-L-lysine = [E2 ubiquitin-conjugating enzyme]-L-cysteine + N(6)-ubiquitinyl-[acceptor protein]-L-lysine.</text>
        <dbReference type="EC" id="2.3.2.27"/>
    </reaction>
</comment>
<evidence type="ECO:0000256" key="8">
    <source>
        <dbReference type="ARBA" id="ARBA00022763"/>
    </source>
</evidence>
<comment type="subcellular location">
    <subcellularLocation>
        <location evidence="2">Cytoplasm</location>
    </subcellularLocation>
    <subcellularLocation>
        <location evidence="12">Nucleus</location>
        <location evidence="12">Nuclear body</location>
    </subcellularLocation>
</comment>
<evidence type="ECO:0000256" key="5">
    <source>
        <dbReference type="ARBA" id="ARBA00022490"/>
    </source>
</evidence>
<protein>
    <recommendedName>
        <fullName evidence="4">RING-type E3 ubiquitin transferase</fullName>
        <ecNumber evidence="4">2.3.2.27</ecNumber>
    </recommendedName>
</protein>
<dbReference type="InterPro" id="IPR036322">
    <property type="entry name" value="WD40_repeat_dom_sf"/>
</dbReference>
<accession>A0A0L0RX16</accession>
<dbReference type="VEuPathDB" id="FungiDB:AMAG_00617"/>
<evidence type="ECO:0000256" key="10">
    <source>
        <dbReference type="ARBA" id="ARBA00023204"/>
    </source>
</evidence>
<evidence type="ECO:0000256" key="3">
    <source>
        <dbReference type="ARBA" id="ARBA00004906"/>
    </source>
</evidence>
<dbReference type="OrthoDB" id="5600418at2759"/>
<dbReference type="Pfam" id="PF23419">
    <property type="entry name" value="WD40_RFWD3"/>
    <property type="match status" value="1"/>
</dbReference>
<gene>
    <name evidence="14" type="ORF">AMAG_00617</name>
</gene>
<evidence type="ECO:0000256" key="9">
    <source>
        <dbReference type="ARBA" id="ARBA00022786"/>
    </source>
</evidence>
<keyword evidence="7" id="KW-0677">Repeat</keyword>
<keyword evidence="5" id="KW-0963">Cytoplasm</keyword>
<keyword evidence="10" id="KW-0234">DNA repair</keyword>